<dbReference type="SUPFAM" id="SSF52768">
    <property type="entry name" value="Arginase/deacetylase"/>
    <property type="match status" value="1"/>
</dbReference>
<reference evidence="3" key="1">
    <citation type="submission" date="2022-10" db="EMBL/GenBank/DDBJ databases">
        <title>Puccinia triticina Genome sequencing and assembly.</title>
        <authorList>
            <person name="Li C."/>
        </authorList>
    </citation>
    <scope>NUCLEOTIDE SEQUENCE</scope>
    <source>
        <strain evidence="3">Pt15</strain>
    </source>
</reference>
<dbReference type="Gene3D" id="3.40.800.20">
    <property type="entry name" value="Histone deacetylase domain"/>
    <property type="match status" value="1"/>
</dbReference>
<dbReference type="InterPro" id="IPR023801">
    <property type="entry name" value="His_deacetylse_dom"/>
</dbReference>
<evidence type="ECO:0000256" key="1">
    <source>
        <dbReference type="SAM" id="MobiDB-lite"/>
    </source>
</evidence>
<evidence type="ECO:0000313" key="3">
    <source>
        <dbReference type="EMBL" id="WAQ88413.1"/>
    </source>
</evidence>
<dbReference type="InterPro" id="IPR023696">
    <property type="entry name" value="Ureohydrolase_dom_sf"/>
</dbReference>
<evidence type="ECO:0000259" key="2">
    <source>
        <dbReference type="Pfam" id="PF00850"/>
    </source>
</evidence>
<protein>
    <recommendedName>
        <fullName evidence="2">Histone deacetylase domain-containing protein</fullName>
    </recommendedName>
</protein>
<feature type="compositionally biased region" description="Pro residues" evidence="1">
    <location>
        <begin position="630"/>
        <end position="645"/>
    </location>
</feature>
<proteinExistence type="predicted"/>
<dbReference type="Proteomes" id="UP001164743">
    <property type="component" value="Chromosome 9A"/>
</dbReference>
<feature type="region of interest" description="Disordered" evidence="1">
    <location>
        <begin position="126"/>
        <end position="146"/>
    </location>
</feature>
<feature type="region of interest" description="Disordered" evidence="1">
    <location>
        <begin position="602"/>
        <end position="752"/>
    </location>
</feature>
<dbReference type="PRINTS" id="PR01270">
    <property type="entry name" value="HDASUPER"/>
</dbReference>
<name>A0ABY7CU30_9BASI</name>
<feature type="region of interest" description="Disordered" evidence="1">
    <location>
        <begin position="1"/>
        <end position="75"/>
    </location>
</feature>
<feature type="compositionally biased region" description="Low complexity" evidence="1">
    <location>
        <begin position="702"/>
        <end position="712"/>
    </location>
</feature>
<dbReference type="InterPro" id="IPR053244">
    <property type="entry name" value="HDAC_HD_type_1"/>
</dbReference>
<feature type="region of interest" description="Disordered" evidence="1">
    <location>
        <begin position="540"/>
        <end position="559"/>
    </location>
</feature>
<organism evidence="3 4">
    <name type="scientific">Puccinia triticina</name>
    <dbReference type="NCBI Taxonomy" id="208348"/>
    <lineage>
        <taxon>Eukaryota</taxon>
        <taxon>Fungi</taxon>
        <taxon>Dikarya</taxon>
        <taxon>Basidiomycota</taxon>
        <taxon>Pucciniomycotina</taxon>
        <taxon>Pucciniomycetes</taxon>
        <taxon>Pucciniales</taxon>
        <taxon>Pucciniaceae</taxon>
        <taxon>Puccinia</taxon>
    </lineage>
</organism>
<dbReference type="PANTHER" id="PTHR47558:SF1">
    <property type="entry name" value="HISTONE DEACETYLASE HOS3"/>
    <property type="match status" value="1"/>
</dbReference>
<dbReference type="GeneID" id="77813655"/>
<dbReference type="RefSeq" id="XP_053023968.1">
    <property type="nucleotide sequence ID" value="XM_053172760.1"/>
</dbReference>
<feature type="compositionally biased region" description="Pro residues" evidence="1">
    <location>
        <begin position="692"/>
        <end position="701"/>
    </location>
</feature>
<accession>A0ABY7CU30</accession>
<gene>
    <name evidence="3" type="ORF">PtA15_9A540</name>
</gene>
<dbReference type="InterPro" id="IPR000286">
    <property type="entry name" value="HDACs"/>
</dbReference>
<sequence length="752" mass="82038">MSTGLLGALESASNRTIVPESQLGQTELPLGPPRHKNPYRTLTGLPMDPARSRPDTSEPEPTSPVDRPGVASQPTIHIVTQDDCFKHVFRRTKERSTIYERPERLRFVNLGLAAALAWHSLRNPDSPARLPAPPSATDEPPSSFPLVLTPQVTFTKTTRKIAPHDPAFAHIHDQPNRPPSPDPAIASSSQPHPDRFATFHSSKTYLEQLISLCLQASDLNLDGLSEVPEHLPQGDLYLSPGSEAAILGSIGTCYTAIDSVLKAEQKGEDGTYKKAFVNVRPPGHHCTNAEPMGFCWVNNVLIGCMYSHLNYGIDRICIVDIDLHHGNGSQEIVWRINEQAGLLPPSGPADQKRRLLISYSSLHDINSYPCEDGDPARIKDASLNICVGNAINQFIQNLHLEDWSDEPDFFERLYPKTWQAFEQHMSAFFRITAADPDRSLIFVSAGFDACEHESEDMSRYGKKLPTAFFQRFAGDMSRFSEAHCRGRLISVLEGGYSERALTGSSLSYMLGLMGCGGLESEGGVAWEAGRLERLVRLCKRGGEPGRRGQPAKGGEEPGDAERRWLAETRRVFEAVDGFGQAQNALKSVARREQKQRLLQQNLGLLDARSPHGPRRSQRHASASRPQQLPSTPPKPDPLPPRPSAPASPASELSSPLSSAHESSADDAPDLDSRAPGPSIDSLFSGLQLGPASLPPPPPPAQPVASSSAPAQQHHLPKVKIVWKAGGVFGSSHNSNPPSQPPSDQTGHHEHQK</sequence>
<dbReference type="Pfam" id="PF00850">
    <property type="entry name" value="Hist_deacetyl"/>
    <property type="match status" value="1"/>
</dbReference>
<dbReference type="CDD" id="cd09998">
    <property type="entry name" value="HDAC_Hos3"/>
    <property type="match status" value="1"/>
</dbReference>
<evidence type="ECO:0000313" key="4">
    <source>
        <dbReference type="Proteomes" id="UP001164743"/>
    </source>
</evidence>
<keyword evidence="4" id="KW-1185">Reference proteome</keyword>
<feature type="compositionally biased region" description="Low complexity" evidence="1">
    <location>
        <begin position="646"/>
        <end position="661"/>
    </location>
</feature>
<dbReference type="InterPro" id="IPR037138">
    <property type="entry name" value="His_deacetylse_dom_sf"/>
</dbReference>
<feature type="domain" description="Histone deacetylase" evidence="2">
    <location>
        <begin position="187"/>
        <end position="506"/>
    </location>
</feature>
<dbReference type="EMBL" id="CP110429">
    <property type="protein sequence ID" value="WAQ88413.1"/>
    <property type="molecule type" value="Genomic_DNA"/>
</dbReference>
<feature type="region of interest" description="Disordered" evidence="1">
    <location>
        <begin position="168"/>
        <end position="193"/>
    </location>
</feature>
<dbReference type="PANTHER" id="PTHR47558">
    <property type="entry name" value="HISTONE DEACETYLASE HOS3"/>
    <property type="match status" value="1"/>
</dbReference>